<evidence type="ECO:0000313" key="2">
    <source>
        <dbReference type="EMBL" id="NLR94960.1"/>
    </source>
</evidence>
<feature type="transmembrane region" description="Helical" evidence="1">
    <location>
        <begin position="39"/>
        <end position="58"/>
    </location>
</feature>
<evidence type="ECO:0000256" key="1">
    <source>
        <dbReference type="SAM" id="Phobius"/>
    </source>
</evidence>
<proteinExistence type="predicted"/>
<name>A0A7X8SRD6_9BACT</name>
<protein>
    <submittedName>
        <fullName evidence="2">Uncharacterized protein</fullName>
    </submittedName>
</protein>
<feature type="transmembrane region" description="Helical" evidence="1">
    <location>
        <begin position="9"/>
        <end position="27"/>
    </location>
</feature>
<keyword evidence="1" id="KW-0812">Transmembrane</keyword>
<evidence type="ECO:0000313" key="3">
    <source>
        <dbReference type="Proteomes" id="UP000585050"/>
    </source>
</evidence>
<keyword evidence="3" id="KW-1185">Reference proteome</keyword>
<sequence length="99" mass="11634">MQTPYPMEFWALVVYQVISTIYGAYLVETHYEEGVGPPKGIQIIILSVISPIPFTALVRDISKLLKRNHKKALRKIKSNINRDFYEDDFEFLRKNKFIK</sequence>
<comment type="caution">
    <text evidence="2">The sequence shown here is derived from an EMBL/GenBank/DDBJ whole genome shotgun (WGS) entry which is preliminary data.</text>
</comment>
<keyword evidence="1" id="KW-1133">Transmembrane helix</keyword>
<gene>
    <name evidence="2" type="ORF">HGP29_27385</name>
</gene>
<organism evidence="2 3">
    <name type="scientific">Flammeovirga agarivorans</name>
    <dbReference type="NCBI Taxonomy" id="2726742"/>
    <lineage>
        <taxon>Bacteria</taxon>
        <taxon>Pseudomonadati</taxon>
        <taxon>Bacteroidota</taxon>
        <taxon>Cytophagia</taxon>
        <taxon>Cytophagales</taxon>
        <taxon>Flammeovirgaceae</taxon>
        <taxon>Flammeovirga</taxon>
    </lineage>
</organism>
<reference evidence="2 3" key="1">
    <citation type="submission" date="2020-04" db="EMBL/GenBank/DDBJ databases">
        <title>Flammeovirga sp. SR4, a novel species isolated from seawater.</title>
        <authorList>
            <person name="Wang X."/>
        </authorList>
    </citation>
    <scope>NUCLEOTIDE SEQUENCE [LARGE SCALE GENOMIC DNA]</scope>
    <source>
        <strain evidence="2 3">SR4</strain>
    </source>
</reference>
<accession>A0A7X8SRD6</accession>
<dbReference type="EMBL" id="JABAIL010000016">
    <property type="protein sequence ID" value="NLR94960.1"/>
    <property type="molecule type" value="Genomic_DNA"/>
</dbReference>
<dbReference type="Proteomes" id="UP000585050">
    <property type="component" value="Unassembled WGS sequence"/>
</dbReference>
<keyword evidence="1" id="KW-0472">Membrane</keyword>
<dbReference type="AlphaFoldDB" id="A0A7X8SRD6"/>